<name>A0A1F4XNU2_9BACT</name>
<comment type="caution">
    <text evidence="2">The sequence shown here is derived from an EMBL/GenBank/DDBJ whole genome shotgun (WGS) entry which is preliminary data.</text>
</comment>
<feature type="signal peptide" evidence="1">
    <location>
        <begin position="1"/>
        <end position="27"/>
    </location>
</feature>
<evidence type="ECO:0000313" key="3">
    <source>
        <dbReference type="Proteomes" id="UP000177564"/>
    </source>
</evidence>
<evidence type="ECO:0008006" key="4">
    <source>
        <dbReference type="Google" id="ProtNLM"/>
    </source>
</evidence>
<reference evidence="2 3" key="1">
    <citation type="journal article" date="2016" name="Nat. Commun.">
        <title>Thousands of microbial genomes shed light on interconnected biogeochemical processes in an aquifer system.</title>
        <authorList>
            <person name="Anantharaman K."/>
            <person name="Brown C.T."/>
            <person name="Hug L.A."/>
            <person name="Sharon I."/>
            <person name="Castelle C.J."/>
            <person name="Probst A.J."/>
            <person name="Thomas B.C."/>
            <person name="Singh A."/>
            <person name="Wilkins M.J."/>
            <person name="Karaoz U."/>
            <person name="Brodie E.L."/>
            <person name="Williams K.H."/>
            <person name="Hubbard S.S."/>
            <person name="Banfield J.F."/>
        </authorList>
    </citation>
    <scope>NUCLEOTIDE SEQUENCE [LARGE SCALE GENOMIC DNA]</scope>
</reference>
<protein>
    <recommendedName>
        <fullName evidence="4">Ig-like domain-containing protein</fullName>
    </recommendedName>
</protein>
<dbReference type="EMBL" id="MEWU01000024">
    <property type="protein sequence ID" value="OGC83286.1"/>
    <property type="molecule type" value="Genomic_DNA"/>
</dbReference>
<accession>A0A1F4XNU2</accession>
<dbReference type="AlphaFoldDB" id="A0A1F4XNU2"/>
<organism evidence="2 3">
    <name type="scientific">Candidatus Adlerbacteria bacterium RIFCSPHIGHO2_02_FULL_52_17</name>
    <dbReference type="NCBI Taxonomy" id="1797240"/>
    <lineage>
        <taxon>Bacteria</taxon>
        <taxon>Candidatus Adleribacteriota</taxon>
    </lineage>
</organism>
<gene>
    <name evidence="2" type="ORF">A3D68_01085</name>
</gene>
<proteinExistence type="predicted"/>
<feature type="chain" id="PRO_5009515434" description="Ig-like domain-containing protein" evidence="1">
    <location>
        <begin position="28"/>
        <end position="548"/>
    </location>
</feature>
<evidence type="ECO:0000256" key="1">
    <source>
        <dbReference type="SAM" id="SignalP"/>
    </source>
</evidence>
<sequence>MIKKYIGTGLVALGLLFSVGLATPAHAASLTDAQISAIISLLQAFGADQSVINNVSVALGGTSSNSQSCSTFSDLSYGNFDTDPGGRVSQLQAWLGIPSNTFGFGTYGPKTRTLWNSRCDGTGQTILNATPTTPIPNNTPTCSIVANPNSVSFGQNVTLTWNSTNAVSASWQSDTSGKDNIAVPAGTPGTSGTALVTANVGGNPYITLRVYGTNGSTNTCKATFNVPDYPYPLNYSAPPTANIDSSSNSVSQAPVISGSASGAVLLMIELKNNLGNKVVSDNVSVATNGRWTWVPPIAIQNGVYVVNVWSTDGTILVSKTLTIGALANYDACRLDKLDGSNITRDAITDQYTCLAKICDIYGPANLPNNESKCVFNGTEIKRYTKPALDVATIQMGNTLAPQNAIIAFTKFTLTNSGTQQITVNGITVEKVGAIGNIVTTASDSVFANVMLRDENNTVLGSPTSLNSNHQANLGGTFTIMPGQTKTLVVYGTMAANNSADNGNVVGLSVTAISTTAIVNGSLPINGARDTVNTSIQCSNPAYGYECAN</sequence>
<evidence type="ECO:0000313" key="2">
    <source>
        <dbReference type="EMBL" id="OGC83286.1"/>
    </source>
</evidence>
<dbReference type="Proteomes" id="UP000177564">
    <property type="component" value="Unassembled WGS sequence"/>
</dbReference>
<keyword evidence="1" id="KW-0732">Signal</keyword>